<keyword evidence="4" id="KW-0444">Lipid biosynthesis</keyword>
<evidence type="ECO:0000256" key="10">
    <source>
        <dbReference type="ARBA" id="ARBA00023098"/>
    </source>
</evidence>
<dbReference type="AlphaFoldDB" id="A0AAW9QZM3"/>
<comment type="similarity">
    <text evidence="2">Belongs to the EamA transporter family.</text>
</comment>
<protein>
    <submittedName>
        <fullName evidence="14">EamA family transporter</fullName>
    </submittedName>
</protein>
<dbReference type="GO" id="GO:0005886">
    <property type="term" value="C:plasma membrane"/>
    <property type="evidence" value="ECO:0007669"/>
    <property type="project" value="UniProtKB-SubCell"/>
</dbReference>
<evidence type="ECO:0000256" key="12">
    <source>
        <dbReference type="SAM" id="Phobius"/>
    </source>
</evidence>
<evidence type="ECO:0000313" key="15">
    <source>
        <dbReference type="Proteomes" id="UP001328733"/>
    </source>
</evidence>
<dbReference type="SUPFAM" id="SSF103481">
    <property type="entry name" value="Multidrug resistance efflux transporter EmrE"/>
    <property type="match status" value="1"/>
</dbReference>
<evidence type="ECO:0000259" key="13">
    <source>
        <dbReference type="Pfam" id="PF00892"/>
    </source>
</evidence>
<keyword evidence="6" id="KW-0441">Lipid A biosynthesis</keyword>
<keyword evidence="3" id="KW-1003">Cell membrane</keyword>
<feature type="transmembrane region" description="Helical" evidence="12">
    <location>
        <begin position="64"/>
        <end position="91"/>
    </location>
</feature>
<keyword evidence="5" id="KW-0997">Cell inner membrane</keyword>
<accession>A0AAW9QZM3</accession>
<feature type="transmembrane region" description="Helical" evidence="12">
    <location>
        <begin position="98"/>
        <end position="118"/>
    </location>
</feature>
<keyword evidence="7 12" id="KW-0812">Transmembrane</keyword>
<keyword evidence="8" id="KW-0448">Lipopolysaccharide biosynthesis</keyword>
<organism evidence="14 15">
    <name type="scientific">Pannus brasiliensis CCIBt3594</name>
    <dbReference type="NCBI Taxonomy" id="1427578"/>
    <lineage>
        <taxon>Bacteria</taxon>
        <taxon>Bacillati</taxon>
        <taxon>Cyanobacteriota</taxon>
        <taxon>Cyanophyceae</taxon>
        <taxon>Oscillatoriophycideae</taxon>
        <taxon>Chroococcales</taxon>
        <taxon>Microcystaceae</taxon>
        <taxon>Pannus</taxon>
    </lineage>
</organism>
<evidence type="ECO:0000256" key="4">
    <source>
        <dbReference type="ARBA" id="ARBA00022516"/>
    </source>
</evidence>
<keyword evidence="9 12" id="KW-1133">Transmembrane helix</keyword>
<dbReference type="PANTHER" id="PTHR30561">
    <property type="entry name" value="SMR FAMILY PROTON-DEPENDENT DRUG EFFLUX TRANSPORTER SUGE"/>
    <property type="match status" value="1"/>
</dbReference>
<keyword evidence="10" id="KW-0443">Lipid metabolism</keyword>
<dbReference type="InterPro" id="IPR000620">
    <property type="entry name" value="EamA_dom"/>
</dbReference>
<dbReference type="Pfam" id="PF00892">
    <property type="entry name" value="EamA"/>
    <property type="match status" value="1"/>
</dbReference>
<dbReference type="InterPro" id="IPR037185">
    <property type="entry name" value="EmrE-like"/>
</dbReference>
<proteinExistence type="inferred from homology"/>
<comment type="caution">
    <text evidence="14">The sequence shown here is derived from an EMBL/GenBank/DDBJ whole genome shotgun (WGS) entry which is preliminary data.</text>
</comment>
<feature type="transmembrane region" description="Helical" evidence="12">
    <location>
        <begin position="124"/>
        <end position="142"/>
    </location>
</feature>
<dbReference type="Proteomes" id="UP001328733">
    <property type="component" value="Unassembled WGS sequence"/>
</dbReference>
<feature type="domain" description="EamA" evidence="13">
    <location>
        <begin position="73"/>
        <end position="141"/>
    </location>
</feature>
<sequence length="146" mass="16174">MIPFLLRGIMHEKRSTSRKLSPMSFQELCLLLVAVATSVAGQVFLKIGAGKLGKVTFDNVFSHILNIITIPELIFGLFCYGLGAIAYILLLTRVNLSVAGPSASLIYVFSVLFGYFFFRESIPVYRFFGLGFIICGVVLVAWQKKP</sequence>
<name>A0AAW9QZM3_9CHRO</name>
<evidence type="ECO:0000256" key="1">
    <source>
        <dbReference type="ARBA" id="ARBA00004651"/>
    </source>
</evidence>
<comment type="subcellular location">
    <subcellularLocation>
        <location evidence="1">Cell membrane</location>
        <topology evidence="1">Multi-pass membrane protein</topology>
    </subcellularLocation>
</comment>
<evidence type="ECO:0000256" key="2">
    <source>
        <dbReference type="ARBA" id="ARBA00007362"/>
    </source>
</evidence>
<dbReference type="Gene3D" id="1.10.3730.20">
    <property type="match status" value="1"/>
</dbReference>
<evidence type="ECO:0000313" key="14">
    <source>
        <dbReference type="EMBL" id="MEG3438789.1"/>
    </source>
</evidence>
<dbReference type="PANTHER" id="PTHR30561:SF9">
    <property type="entry name" value="4-AMINO-4-DEOXY-L-ARABINOSE-PHOSPHOUNDECAPRENOL FLIPPASE SUBUNIT ARNF-RELATED"/>
    <property type="match status" value="1"/>
</dbReference>
<evidence type="ECO:0000256" key="3">
    <source>
        <dbReference type="ARBA" id="ARBA00022475"/>
    </source>
</evidence>
<dbReference type="GO" id="GO:0022857">
    <property type="term" value="F:transmembrane transporter activity"/>
    <property type="evidence" value="ECO:0007669"/>
    <property type="project" value="InterPro"/>
</dbReference>
<gene>
    <name evidence="14" type="ORF">V0288_16805</name>
</gene>
<reference evidence="14 15" key="1">
    <citation type="submission" date="2024-01" db="EMBL/GenBank/DDBJ databases">
        <title>Genomic insights into the taxonomy and metabolism of the cyanobacterium Pannus brasiliensis CCIBt3594.</title>
        <authorList>
            <person name="Machado M."/>
            <person name="Botero N.B."/>
            <person name="Andreote A.P.D."/>
            <person name="Feitosa A.M.T."/>
            <person name="Popin R."/>
            <person name="Sivonen K."/>
            <person name="Fiore M.F."/>
        </authorList>
    </citation>
    <scope>NUCLEOTIDE SEQUENCE [LARGE SCALE GENOMIC DNA]</scope>
    <source>
        <strain evidence="14 15">CCIBt3594</strain>
    </source>
</reference>
<keyword evidence="11 12" id="KW-0472">Membrane</keyword>
<evidence type="ECO:0000256" key="5">
    <source>
        <dbReference type="ARBA" id="ARBA00022519"/>
    </source>
</evidence>
<dbReference type="GO" id="GO:0009103">
    <property type="term" value="P:lipopolysaccharide biosynthetic process"/>
    <property type="evidence" value="ECO:0007669"/>
    <property type="project" value="UniProtKB-KW"/>
</dbReference>
<evidence type="ECO:0000256" key="9">
    <source>
        <dbReference type="ARBA" id="ARBA00022989"/>
    </source>
</evidence>
<dbReference type="EMBL" id="JBAFSM010000035">
    <property type="protein sequence ID" value="MEG3438789.1"/>
    <property type="molecule type" value="Genomic_DNA"/>
</dbReference>
<evidence type="ECO:0000256" key="7">
    <source>
        <dbReference type="ARBA" id="ARBA00022692"/>
    </source>
</evidence>
<evidence type="ECO:0000256" key="11">
    <source>
        <dbReference type="ARBA" id="ARBA00023136"/>
    </source>
</evidence>
<evidence type="ECO:0000256" key="6">
    <source>
        <dbReference type="ARBA" id="ARBA00022556"/>
    </source>
</evidence>
<dbReference type="InterPro" id="IPR000390">
    <property type="entry name" value="Small_drug/metabolite_transptr"/>
</dbReference>
<keyword evidence="15" id="KW-1185">Reference proteome</keyword>
<evidence type="ECO:0000256" key="8">
    <source>
        <dbReference type="ARBA" id="ARBA00022985"/>
    </source>
</evidence>